<dbReference type="RefSeq" id="XP_033600854.1">
    <property type="nucleotide sequence ID" value="XM_033740997.1"/>
</dbReference>
<organism evidence="2 3">
    <name type="scientific">Pseudovirgaria hyperparasitica</name>
    <dbReference type="NCBI Taxonomy" id="470096"/>
    <lineage>
        <taxon>Eukaryota</taxon>
        <taxon>Fungi</taxon>
        <taxon>Dikarya</taxon>
        <taxon>Ascomycota</taxon>
        <taxon>Pezizomycotina</taxon>
        <taxon>Dothideomycetes</taxon>
        <taxon>Dothideomycetes incertae sedis</taxon>
        <taxon>Acrospermales</taxon>
        <taxon>Acrospermaceae</taxon>
        <taxon>Pseudovirgaria</taxon>
    </lineage>
</organism>
<dbReference type="AlphaFoldDB" id="A0A6A6W6Z4"/>
<keyword evidence="3" id="KW-1185">Reference proteome</keyword>
<dbReference type="Proteomes" id="UP000799437">
    <property type="component" value="Unassembled WGS sequence"/>
</dbReference>
<evidence type="ECO:0000313" key="3">
    <source>
        <dbReference type="Proteomes" id="UP000799437"/>
    </source>
</evidence>
<feature type="region of interest" description="Disordered" evidence="1">
    <location>
        <begin position="47"/>
        <end position="78"/>
    </location>
</feature>
<name>A0A6A6W6Z4_9PEZI</name>
<dbReference type="EMBL" id="ML996571">
    <property type="protein sequence ID" value="KAF2758403.1"/>
    <property type="molecule type" value="Genomic_DNA"/>
</dbReference>
<gene>
    <name evidence="2" type="ORF">EJ05DRAFT_350570</name>
</gene>
<protein>
    <submittedName>
        <fullName evidence="2">Uncharacterized protein</fullName>
    </submittedName>
</protein>
<proteinExistence type="predicted"/>
<dbReference type="GeneID" id="54482051"/>
<sequence>MGVASRNVTPCLERGEEANSCSQAIRCFIYIASRCLAQLPPNKPNLRKSTNTLLAPPYPPFPLTKKNPKNQTESTKNPPLPRFSTMACTCTVPSTPTSFTTRTSQWKSLPFILFSSCRKSASTTTSATSAPVAMAWTRKVRRARVRGGSWWGLDIFEGLG</sequence>
<reference evidence="2" key="1">
    <citation type="journal article" date="2020" name="Stud. Mycol.">
        <title>101 Dothideomycetes genomes: a test case for predicting lifestyles and emergence of pathogens.</title>
        <authorList>
            <person name="Haridas S."/>
            <person name="Albert R."/>
            <person name="Binder M."/>
            <person name="Bloem J."/>
            <person name="Labutti K."/>
            <person name="Salamov A."/>
            <person name="Andreopoulos B."/>
            <person name="Baker S."/>
            <person name="Barry K."/>
            <person name="Bills G."/>
            <person name="Bluhm B."/>
            <person name="Cannon C."/>
            <person name="Castanera R."/>
            <person name="Culley D."/>
            <person name="Daum C."/>
            <person name="Ezra D."/>
            <person name="Gonzalez J."/>
            <person name="Henrissat B."/>
            <person name="Kuo A."/>
            <person name="Liang C."/>
            <person name="Lipzen A."/>
            <person name="Lutzoni F."/>
            <person name="Magnuson J."/>
            <person name="Mondo S."/>
            <person name="Nolan M."/>
            <person name="Ohm R."/>
            <person name="Pangilinan J."/>
            <person name="Park H.-J."/>
            <person name="Ramirez L."/>
            <person name="Alfaro M."/>
            <person name="Sun H."/>
            <person name="Tritt A."/>
            <person name="Yoshinaga Y."/>
            <person name="Zwiers L.-H."/>
            <person name="Turgeon B."/>
            <person name="Goodwin S."/>
            <person name="Spatafora J."/>
            <person name="Crous P."/>
            <person name="Grigoriev I."/>
        </authorList>
    </citation>
    <scope>NUCLEOTIDE SEQUENCE</scope>
    <source>
        <strain evidence="2">CBS 121739</strain>
    </source>
</reference>
<evidence type="ECO:0000313" key="2">
    <source>
        <dbReference type="EMBL" id="KAF2758403.1"/>
    </source>
</evidence>
<evidence type="ECO:0000256" key="1">
    <source>
        <dbReference type="SAM" id="MobiDB-lite"/>
    </source>
</evidence>
<accession>A0A6A6W6Z4</accession>